<keyword evidence="1" id="KW-0812">Transmembrane</keyword>
<dbReference type="AlphaFoldDB" id="A0A9E7SW19"/>
<keyword evidence="1" id="KW-0472">Membrane</keyword>
<dbReference type="GeneID" id="73291920"/>
<name>A0A9E7SW19_9EURY</name>
<evidence type="ECO:0000313" key="3">
    <source>
        <dbReference type="Proteomes" id="UP001056855"/>
    </source>
</evidence>
<feature type="transmembrane region" description="Helical" evidence="1">
    <location>
        <begin position="20"/>
        <end position="37"/>
    </location>
</feature>
<feature type="transmembrane region" description="Helical" evidence="1">
    <location>
        <begin position="43"/>
        <end position="64"/>
    </location>
</feature>
<sequence>MSGPRRRPRQTGDVSGGRRLKLGFLLLVALSGATMAFQGGASLPVVALATLIGGLAGGALLWYVSWITR</sequence>
<protein>
    <submittedName>
        <fullName evidence="2">Uncharacterized protein</fullName>
    </submittedName>
</protein>
<evidence type="ECO:0000256" key="1">
    <source>
        <dbReference type="SAM" id="Phobius"/>
    </source>
</evidence>
<keyword evidence="1" id="KW-1133">Transmembrane helix</keyword>
<accession>A0A9E7SW19</accession>
<dbReference type="EMBL" id="CP100355">
    <property type="protein sequence ID" value="UTF53576.1"/>
    <property type="molecule type" value="Genomic_DNA"/>
</dbReference>
<dbReference type="KEGG" id="sawl:NGM29_17700"/>
<dbReference type="RefSeq" id="WP_254158102.1">
    <property type="nucleotide sequence ID" value="NZ_CP100355.1"/>
</dbReference>
<keyword evidence="3" id="KW-1185">Reference proteome</keyword>
<dbReference type="Proteomes" id="UP001056855">
    <property type="component" value="Chromosome"/>
</dbReference>
<gene>
    <name evidence="2" type="ORF">NGM29_17700</name>
</gene>
<organism evidence="2 3">
    <name type="scientific">Natronosalvus rutilus</name>
    <dbReference type="NCBI Taxonomy" id="2953753"/>
    <lineage>
        <taxon>Archaea</taxon>
        <taxon>Methanobacteriati</taxon>
        <taxon>Methanobacteriota</taxon>
        <taxon>Stenosarchaea group</taxon>
        <taxon>Halobacteria</taxon>
        <taxon>Halobacteriales</taxon>
        <taxon>Natrialbaceae</taxon>
        <taxon>Natronosalvus</taxon>
    </lineage>
</organism>
<evidence type="ECO:0000313" key="2">
    <source>
        <dbReference type="EMBL" id="UTF53576.1"/>
    </source>
</evidence>
<proteinExistence type="predicted"/>
<reference evidence="2" key="1">
    <citation type="submission" date="2022-06" db="EMBL/GenBank/DDBJ databases">
        <title>Diverse halophilic archaea isolated from saline environments.</title>
        <authorList>
            <person name="Cui H.-L."/>
        </authorList>
    </citation>
    <scope>NUCLEOTIDE SEQUENCE</scope>
    <source>
        <strain evidence="2">WLHS1</strain>
    </source>
</reference>